<dbReference type="SUPFAM" id="SSF48371">
    <property type="entry name" value="ARM repeat"/>
    <property type="match status" value="1"/>
</dbReference>
<dbReference type="AlphaFoldDB" id="A0A1G2MX76"/>
<reference evidence="1 2" key="1">
    <citation type="journal article" date="2016" name="Nat. Commun.">
        <title>Thousands of microbial genomes shed light on interconnected biogeochemical processes in an aquifer system.</title>
        <authorList>
            <person name="Anantharaman K."/>
            <person name="Brown C.T."/>
            <person name="Hug L.A."/>
            <person name="Sharon I."/>
            <person name="Castelle C.J."/>
            <person name="Probst A.J."/>
            <person name="Thomas B.C."/>
            <person name="Singh A."/>
            <person name="Wilkins M.J."/>
            <person name="Karaoz U."/>
            <person name="Brodie E.L."/>
            <person name="Williams K.H."/>
            <person name="Hubbard S.S."/>
            <person name="Banfield J.F."/>
        </authorList>
    </citation>
    <scope>NUCLEOTIDE SEQUENCE [LARGE SCALE GENOMIC DNA]</scope>
</reference>
<evidence type="ECO:0008006" key="3">
    <source>
        <dbReference type="Google" id="ProtNLM"/>
    </source>
</evidence>
<comment type="caution">
    <text evidence="1">The sequence shown here is derived from an EMBL/GenBank/DDBJ whole genome shotgun (WGS) entry which is preliminary data.</text>
</comment>
<evidence type="ECO:0000313" key="2">
    <source>
        <dbReference type="Proteomes" id="UP000177943"/>
    </source>
</evidence>
<sequence>MSRLNLDITLSHKKIDFPKNSVKVFKDMKTKAQKTTVAFEELLEAAREESWQFVDENISESYLTEKYIRWALTEGLFDADPNIRDLAATILNMSDTPLNPPDIKTLEAVLEDDPYHIVRFRVAIALYKRKRQTPLVLRVMEQAKSDPDVGELVRRYFI</sequence>
<organism evidence="1 2">
    <name type="scientific">Candidatus Taylorbacteria bacterium RIFCSPHIGHO2_02_FULL_45_35</name>
    <dbReference type="NCBI Taxonomy" id="1802311"/>
    <lineage>
        <taxon>Bacteria</taxon>
        <taxon>Candidatus Tayloriibacteriota</taxon>
    </lineage>
</organism>
<evidence type="ECO:0000313" key="1">
    <source>
        <dbReference type="EMBL" id="OHA27652.1"/>
    </source>
</evidence>
<protein>
    <recommendedName>
        <fullName evidence="3">HEAT repeat domain-containing protein</fullName>
    </recommendedName>
</protein>
<accession>A0A1G2MX76</accession>
<dbReference type="InterPro" id="IPR016024">
    <property type="entry name" value="ARM-type_fold"/>
</dbReference>
<gene>
    <name evidence="1" type="ORF">A3D56_04180</name>
</gene>
<name>A0A1G2MX76_9BACT</name>
<dbReference type="EMBL" id="MHRP01000008">
    <property type="protein sequence ID" value="OHA27652.1"/>
    <property type="molecule type" value="Genomic_DNA"/>
</dbReference>
<proteinExistence type="predicted"/>
<dbReference type="Proteomes" id="UP000177943">
    <property type="component" value="Unassembled WGS sequence"/>
</dbReference>